<comment type="caution">
    <text evidence="2">The sequence shown here is derived from an EMBL/GenBank/DDBJ whole genome shotgun (WGS) entry which is preliminary data.</text>
</comment>
<reference evidence="2 3" key="1">
    <citation type="journal article" date="2019" name="Plant Biotechnol. J.">
        <title>The red bayberry genome and genetic basis of sex determination.</title>
        <authorList>
            <person name="Jia H.M."/>
            <person name="Jia H.J."/>
            <person name="Cai Q.L."/>
            <person name="Wang Y."/>
            <person name="Zhao H.B."/>
            <person name="Yang W.F."/>
            <person name="Wang G.Y."/>
            <person name="Li Y.H."/>
            <person name="Zhan D.L."/>
            <person name="Shen Y.T."/>
            <person name="Niu Q.F."/>
            <person name="Chang L."/>
            <person name="Qiu J."/>
            <person name="Zhao L."/>
            <person name="Xie H.B."/>
            <person name="Fu W.Y."/>
            <person name="Jin J."/>
            <person name="Li X.W."/>
            <person name="Jiao Y."/>
            <person name="Zhou C.C."/>
            <person name="Tu T."/>
            <person name="Chai C.Y."/>
            <person name="Gao J.L."/>
            <person name="Fan L.J."/>
            <person name="van de Weg E."/>
            <person name="Wang J.Y."/>
            <person name="Gao Z.S."/>
        </authorList>
    </citation>
    <scope>NUCLEOTIDE SEQUENCE [LARGE SCALE GENOMIC DNA]</scope>
    <source>
        <tissue evidence="2">Leaves</tissue>
    </source>
</reference>
<accession>A0A6A1VBY3</accession>
<name>A0A6A1VBY3_9ROSI</name>
<keyword evidence="3" id="KW-1185">Reference proteome</keyword>
<dbReference type="AlphaFoldDB" id="A0A6A1VBY3"/>
<sequence>MKKVKIPLKSQKLTSVLHCNGLLFSSYNESDKFMAYDKLCVYNLFTAEVTPLPSQSLIKGLKVAYGFGFHPSTKEYKVVRIVEQECVLCNLGRFELSLDQSVKVFTLGTYAWRIKRNSPYLLRMQPSEALVNGALHWLGQPKLRHTQIIVSFDLAEEIFCQVPSPNCRLDMLDSRLLVLGGCLSLAINTDKRRIDIWLMKNYSIQESWTKEFTINFETSPLESIRPLCLLKNGKVLIEYRKQSLFSYDPQTKTTEKIQIGGFLPSFQAVPHVEIVNSAMPPSFCLHSFL</sequence>
<evidence type="ECO:0000313" key="2">
    <source>
        <dbReference type="EMBL" id="KAB1208690.1"/>
    </source>
</evidence>
<feature type="domain" description="F-box associated beta-propeller type 3" evidence="1">
    <location>
        <begin position="5"/>
        <end position="264"/>
    </location>
</feature>
<dbReference type="InterPro" id="IPR013187">
    <property type="entry name" value="F-box-assoc_dom_typ3"/>
</dbReference>
<evidence type="ECO:0000313" key="3">
    <source>
        <dbReference type="Proteomes" id="UP000516437"/>
    </source>
</evidence>
<dbReference type="PANTHER" id="PTHR31672">
    <property type="entry name" value="BNACNNG10540D PROTEIN"/>
    <property type="match status" value="1"/>
</dbReference>
<dbReference type="NCBIfam" id="TIGR01640">
    <property type="entry name" value="F_box_assoc_1"/>
    <property type="match status" value="1"/>
</dbReference>
<dbReference type="EMBL" id="RXIC02000024">
    <property type="protein sequence ID" value="KAB1208690.1"/>
    <property type="molecule type" value="Genomic_DNA"/>
</dbReference>
<dbReference type="OrthoDB" id="1894463at2759"/>
<dbReference type="Proteomes" id="UP000516437">
    <property type="component" value="Chromosome 6"/>
</dbReference>
<organism evidence="2 3">
    <name type="scientific">Morella rubra</name>
    <name type="common">Chinese bayberry</name>
    <dbReference type="NCBI Taxonomy" id="262757"/>
    <lineage>
        <taxon>Eukaryota</taxon>
        <taxon>Viridiplantae</taxon>
        <taxon>Streptophyta</taxon>
        <taxon>Embryophyta</taxon>
        <taxon>Tracheophyta</taxon>
        <taxon>Spermatophyta</taxon>
        <taxon>Magnoliopsida</taxon>
        <taxon>eudicotyledons</taxon>
        <taxon>Gunneridae</taxon>
        <taxon>Pentapetalae</taxon>
        <taxon>rosids</taxon>
        <taxon>fabids</taxon>
        <taxon>Fagales</taxon>
        <taxon>Myricaceae</taxon>
        <taxon>Morella</taxon>
    </lineage>
</organism>
<dbReference type="InterPro" id="IPR050796">
    <property type="entry name" value="SCF_F-box_component"/>
</dbReference>
<dbReference type="Pfam" id="PF08268">
    <property type="entry name" value="FBA_3"/>
    <property type="match status" value="1"/>
</dbReference>
<evidence type="ECO:0000259" key="1">
    <source>
        <dbReference type="Pfam" id="PF08268"/>
    </source>
</evidence>
<dbReference type="InterPro" id="IPR017451">
    <property type="entry name" value="F-box-assoc_interact_dom"/>
</dbReference>
<proteinExistence type="predicted"/>
<dbReference type="PANTHER" id="PTHR31672:SF13">
    <property type="entry name" value="F-BOX PROTEIN CPR30-LIKE"/>
    <property type="match status" value="1"/>
</dbReference>
<protein>
    <recommendedName>
        <fullName evidence="1">F-box associated beta-propeller type 3 domain-containing protein</fullName>
    </recommendedName>
</protein>
<gene>
    <name evidence="2" type="ORF">CJ030_MR6G006731</name>
</gene>